<feature type="region of interest" description="Disordered" evidence="1">
    <location>
        <begin position="1"/>
        <end position="122"/>
    </location>
</feature>
<name>A0ABP1CGN1_9APHY</name>
<reference evidence="3" key="1">
    <citation type="submission" date="2024-04" db="EMBL/GenBank/DDBJ databases">
        <authorList>
            <person name="Shaw F."/>
            <person name="Minotto A."/>
        </authorList>
    </citation>
    <scope>NUCLEOTIDE SEQUENCE [LARGE SCALE GENOMIC DNA]</scope>
</reference>
<dbReference type="EMBL" id="OZ037944">
    <property type="protein sequence ID" value="CAL1694847.1"/>
    <property type="molecule type" value="Genomic_DNA"/>
</dbReference>
<gene>
    <name evidence="2" type="ORF">GFSPODELE1_LOCUS492</name>
</gene>
<feature type="compositionally biased region" description="Basic and acidic residues" evidence="1">
    <location>
        <begin position="82"/>
        <end position="111"/>
    </location>
</feature>
<accession>A0ABP1CGN1</accession>
<evidence type="ECO:0000313" key="2">
    <source>
        <dbReference type="EMBL" id="CAL1694847.1"/>
    </source>
</evidence>
<evidence type="ECO:0000256" key="1">
    <source>
        <dbReference type="SAM" id="MobiDB-lite"/>
    </source>
</evidence>
<keyword evidence="3" id="KW-1185">Reference proteome</keyword>
<feature type="compositionally biased region" description="Polar residues" evidence="1">
    <location>
        <begin position="19"/>
        <end position="39"/>
    </location>
</feature>
<feature type="compositionally biased region" description="Basic and acidic residues" evidence="1">
    <location>
        <begin position="57"/>
        <end position="72"/>
    </location>
</feature>
<sequence length="122" mass="13827">MATIAQHPPAMKVGGRRLSVNSRPKQHPATEQISPTLPTHEQERTDYPRPAGPGEQQPHEQHHYDDHEEVPRKERKQGHGALEYERRMQESLYRRAPKKDTAIGKDARGGRIDQPAGKGFVV</sequence>
<proteinExistence type="predicted"/>
<organism evidence="2 3">
    <name type="scientific">Somion occarium</name>
    <dbReference type="NCBI Taxonomy" id="3059160"/>
    <lineage>
        <taxon>Eukaryota</taxon>
        <taxon>Fungi</taxon>
        <taxon>Dikarya</taxon>
        <taxon>Basidiomycota</taxon>
        <taxon>Agaricomycotina</taxon>
        <taxon>Agaricomycetes</taxon>
        <taxon>Polyporales</taxon>
        <taxon>Cerrenaceae</taxon>
        <taxon>Somion</taxon>
    </lineage>
</organism>
<dbReference type="Proteomes" id="UP001497453">
    <property type="component" value="Chromosome 1"/>
</dbReference>
<protein>
    <submittedName>
        <fullName evidence="2">Uncharacterized protein</fullName>
    </submittedName>
</protein>
<evidence type="ECO:0000313" key="3">
    <source>
        <dbReference type="Proteomes" id="UP001497453"/>
    </source>
</evidence>